<feature type="region of interest" description="Disordered" evidence="1">
    <location>
        <begin position="123"/>
        <end position="165"/>
    </location>
</feature>
<evidence type="ECO:0000256" key="1">
    <source>
        <dbReference type="SAM" id="MobiDB-lite"/>
    </source>
</evidence>
<proteinExistence type="predicted"/>
<dbReference type="Proteomes" id="UP000887574">
    <property type="component" value="Unplaced"/>
</dbReference>
<dbReference type="Gene3D" id="1.10.8.10">
    <property type="entry name" value="DNA helicase RuvA subunit, C-terminal domain"/>
    <property type="match status" value="1"/>
</dbReference>
<dbReference type="WBParaSite" id="jg21131">
    <property type="protein sequence ID" value="jg21131"/>
    <property type="gene ID" value="jg21131"/>
</dbReference>
<dbReference type="InterPro" id="IPR009060">
    <property type="entry name" value="UBA-like_sf"/>
</dbReference>
<evidence type="ECO:0000313" key="3">
    <source>
        <dbReference type="WBParaSite" id="jg21131"/>
    </source>
</evidence>
<evidence type="ECO:0000313" key="2">
    <source>
        <dbReference type="Proteomes" id="UP000887574"/>
    </source>
</evidence>
<dbReference type="SUPFAM" id="SSF56399">
    <property type="entry name" value="ADP-ribosylation"/>
    <property type="match status" value="1"/>
</dbReference>
<protein>
    <submittedName>
        <fullName evidence="3">UBA domain-containing protein</fullName>
    </submittedName>
</protein>
<dbReference type="PANTHER" id="PTHR36649">
    <property type="entry name" value="UBIQUITIN-LIKE DOMAIN-CONTAINING PROTEIN"/>
    <property type="match status" value="1"/>
</dbReference>
<dbReference type="Gene3D" id="3.90.228.10">
    <property type="match status" value="1"/>
</dbReference>
<keyword evidence="2" id="KW-1185">Reference proteome</keyword>
<feature type="compositionally biased region" description="Low complexity" evidence="1">
    <location>
        <begin position="124"/>
        <end position="150"/>
    </location>
</feature>
<dbReference type="SUPFAM" id="SSF46934">
    <property type="entry name" value="UBA-like"/>
    <property type="match status" value="1"/>
</dbReference>
<dbReference type="AlphaFoldDB" id="A0A915DKW3"/>
<name>A0A915DKW3_9BILA</name>
<accession>A0A915DKW3</accession>
<organism evidence="2 3">
    <name type="scientific">Ditylenchus dipsaci</name>
    <dbReference type="NCBI Taxonomy" id="166011"/>
    <lineage>
        <taxon>Eukaryota</taxon>
        <taxon>Metazoa</taxon>
        <taxon>Ecdysozoa</taxon>
        <taxon>Nematoda</taxon>
        <taxon>Chromadorea</taxon>
        <taxon>Rhabditida</taxon>
        <taxon>Tylenchina</taxon>
        <taxon>Tylenchomorpha</taxon>
        <taxon>Sphaerularioidea</taxon>
        <taxon>Anguinidae</taxon>
        <taxon>Anguininae</taxon>
        <taxon>Ditylenchus</taxon>
    </lineage>
</organism>
<sequence>MADVKGVPAALSTPSMSPLLDYKQGLVIKVVEFTGCSINEAKVALFDASNDVDAAISHIFLNMPQSCRSRSPKLTTIENKETLKKPLNSIIEQAAVKNEIKKENKLGSTDEDVQILYYSPPKIPKSSKSRSPLPADVPSTSSVSSSATLSQLPNANAQPSLLEPKIPRKDTERISCLIVTQNGLKRGGKPYFQPIGCMRYSVKVLGKYSPNDEWLGVKGQPSDKEWPVAYHGTKDVNVLDILVNGFLLEKGQRFAFGKGIYCSPDPEQLWHIQTTMISRFLFLKSSKHSKSSLNFLGQKVPAYSAMPSKSSTNTIVANGHVPGHGEYWLISDATAIRPYAICVFDNQGIIKLQQSIPFSVTANAMQNAALANIFAGLQGSNQSQMQQLHLSQQILQRQLQKTQLKIQQLQRAAIMAPPSNPSSNHWACPKEPIFNSSKTRVNKCCQEHLLQAQFGHNMLCDQICTTQIFLG</sequence>
<dbReference type="PANTHER" id="PTHR36649:SF28">
    <property type="entry name" value="UBIQUITIN-LIKE DOMAIN-CONTAINING PROTEIN"/>
    <property type="match status" value="1"/>
</dbReference>
<reference evidence="3" key="1">
    <citation type="submission" date="2022-11" db="UniProtKB">
        <authorList>
            <consortium name="WormBaseParasite"/>
        </authorList>
    </citation>
    <scope>IDENTIFICATION</scope>
</reference>